<reference evidence="3 4" key="1">
    <citation type="submission" date="2018-06" db="EMBL/GenBank/DDBJ databases">
        <title>Genomic Encyclopedia of Archaeal and Bacterial Type Strains, Phase II (KMG-II): from individual species to whole genera.</title>
        <authorList>
            <person name="Goeker M."/>
        </authorList>
    </citation>
    <scope>NUCLEOTIDE SEQUENCE [LARGE SCALE GENOMIC DNA]</scope>
    <source>
        <strain evidence="3 4">DSM 17205</strain>
    </source>
</reference>
<feature type="chain" id="PRO_5045540484" evidence="1">
    <location>
        <begin position="25"/>
        <end position="322"/>
    </location>
</feature>
<name>A0ABX5PW25_9FLAO</name>
<feature type="signal peptide" evidence="1">
    <location>
        <begin position="1"/>
        <end position="24"/>
    </location>
</feature>
<dbReference type="PANTHER" id="PTHR10900:SF77">
    <property type="entry name" value="FI19380P1"/>
    <property type="match status" value="1"/>
</dbReference>
<keyword evidence="4" id="KW-1185">Reference proteome</keyword>
<dbReference type="SUPFAM" id="SSF82153">
    <property type="entry name" value="FAS1 domain"/>
    <property type="match status" value="2"/>
</dbReference>
<accession>A0ABX5PW25</accession>
<feature type="domain" description="FAS1" evidence="2">
    <location>
        <begin position="34"/>
        <end position="171"/>
    </location>
</feature>
<proteinExistence type="predicted"/>
<dbReference type="InterPro" id="IPR050904">
    <property type="entry name" value="Adhesion/Biosynth-related"/>
</dbReference>
<dbReference type="Proteomes" id="UP000248584">
    <property type="component" value="Unassembled WGS sequence"/>
</dbReference>
<dbReference type="PANTHER" id="PTHR10900">
    <property type="entry name" value="PERIOSTIN-RELATED"/>
    <property type="match status" value="1"/>
</dbReference>
<feature type="domain" description="FAS1" evidence="2">
    <location>
        <begin position="173"/>
        <end position="319"/>
    </location>
</feature>
<evidence type="ECO:0000259" key="2">
    <source>
        <dbReference type="PROSITE" id="PS50213"/>
    </source>
</evidence>
<evidence type="ECO:0000256" key="1">
    <source>
        <dbReference type="SAM" id="SignalP"/>
    </source>
</evidence>
<dbReference type="Pfam" id="PF02469">
    <property type="entry name" value="Fasciclin"/>
    <property type="match status" value="2"/>
</dbReference>
<comment type="caution">
    <text evidence="3">The sequence shown here is derived from an EMBL/GenBank/DDBJ whole genome shotgun (WGS) entry which is preliminary data.</text>
</comment>
<dbReference type="InterPro" id="IPR000782">
    <property type="entry name" value="FAS1_domain"/>
</dbReference>
<dbReference type="Gene3D" id="2.30.180.10">
    <property type="entry name" value="FAS1 domain"/>
    <property type="match status" value="2"/>
</dbReference>
<protein>
    <submittedName>
        <fullName evidence="3">Surface protein with fasciclin (FAS1) repeats</fullName>
    </submittedName>
</protein>
<sequence length="322" mass="34794">MKILKKYSFTLLILLLAITSCEDADDNDNRIDPNNSAYDLTVSNSDLSLFNEALIRTSLDATLDNQGIYTVFAPNNAAFMQFLSTNGFADVAAVPVDQLRAVLLYHVITTRLETDVLTNGYLKTLAKDEEIESLDLYIEASSPILINGNATALQEDINVTNGVVHIIDEVLDLPTITTLINANPDFSNLASGLAANGLDSTLSSDIGTMQAPFTVFAPDNEGFQALVDLDTMDSIDTVQDILDLTNLSDILLYHVLGNDRLRAGEISNGLSVNTIIGNPFVIDTMTGIQFTDGSMTIANITSTDVTAINGIIHTIDIVIRPM</sequence>
<gene>
    <name evidence="3" type="ORF">LX97_02464</name>
</gene>
<dbReference type="PROSITE" id="PS50213">
    <property type="entry name" value="FAS1"/>
    <property type="match status" value="2"/>
</dbReference>
<dbReference type="EMBL" id="QKZR01000004">
    <property type="protein sequence ID" value="PZX39098.1"/>
    <property type="molecule type" value="Genomic_DNA"/>
</dbReference>
<dbReference type="PROSITE" id="PS51257">
    <property type="entry name" value="PROKAR_LIPOPROTEIN"/>
    <property type="match status" value="1"/>
</dbReference>
<keyword evidence="1" id="KW-0732">Signal</keyword>
<dbReference type="SMART" id="SM00554">
    <property type="entry name" value="FAS1"/>
    <property type="match status" value="2"/>
</dbReference>
<evidence type="ECO:0000313" key="3">
    <source>
        <dbReference type="EMBL" id="PZX39098.1"/>
    </source>
</evidence>
<evidence type="ECO:0000313" key="4">
    <source>
        <dbReference type="Proteomes" id="UP000248584"/>
    </source>
</evidence>
<dbReference type="RefSeq" id="WP_015360656.1">
    <property type="nucleotide sequence ID" value="NZ_QKZR01000004.1"/>
</dbReference>
<organism evidence="3 4">
    <name type="scientific">Nonlabens dokdonensis</name>
    <dbReference type="NCBI Taxonomy" id="328515"/>
    <lineage>
        <taxon>Bacteria</taxon>
        <taxon>Pseudomonadati</taxon>
        <taxon>Bacteroidota</taxon>
        <taxon>Flavobacteriia</taxon>
        <taxon>Flavobacteriales</taxon>
        <taxon>Flavobacteriaceae</taxon>
        <taxon>Nonlabens</taxon>
    </lineage>
</organism>
<dbReference type="InterPro" id="IPR036378">
    <property type="entry name" value="FAS1_dom_sf"/>
</dbReference>